<protein>
    <submittedName>
        <fullName evidence="2">Uncharacterized protein</fullName>
    </submittedName>
</protein>
<evidence type="ECO:0000313" key="2">
    <source>
        <dbReference type="EMBL" id="QKW54343.1"/>
    </source>
</evidence>
<dbReference type="InterPro" id="IPR043762">
    <property type="entry name" value="DUF5708"/>
</dbReference>
<reference evidence="2 3" key="1">
    <citation type="submission" date="2020-06" db="EMBL/GenBank/DDBJ databases">
        <title>Genome mining for natural products.</title>
        <authorList>
            <person name="Zhang B."/>
            <person name="Shi J."/>
            <person name="Ge H."/>
        </authorList>
    </citation>
    <scope>NUCLEOTIDE SEQUENCE [LARGE SCALE GENOMIC DNA]</scope>
    <source>
        <strain evidence="2 3">NA00687</strain>
    </source>
</reference>
<accession>A0A7H8NIF2</accession>
<dbReference type="RefSeq" id="WP_176165985.1">
    <property type="nucleotide sequence ID" value="NZ_JBIRWX010000011.1"/>
</dbReference>
<keyword evidence="1" id="KW-1133">Transmembrane helix</keyword>
<keyword evidence="1" id="KW-0812">Transmembrane</keyword>
<evidence type="ECO:0000313" key="3">
    <source>
        <dbReference type="Proteomes" id="UP000509303"/>
    </source>
</evidence>
<keyword evidence="3" id="KW-1185">Reference proteome</keyword>
<organism evidence="2 3">
    <name type="scientific">Streptomyces buecherae</name>
    <dbReference type="NCBI Taxonomy" id="2763006"/>
    <lineage>
        <taxon>Bacteria</taxon>
        <taxon>Bacillati</taxon>
        <taxon>Actinomycetota</taxon>
        <taxon>Actinomycetes</taxon>
        <taxon>Kitasatosporales</taxon>
        <taxon>Streptomycetaceae</taxon>
        <taxon>Streptomyces</taxon>
    </lineage>
</organism>
<feature type="transmembrane region" description="Helical" evidence="1">
    <location>
        <begin position="20"/>
        <end position="37"/>
    </location>
</feature>
<proteinExistence type="predicted"/>
<dbReference type="Proteomes" id="UP000509303">
    <property type="component" value="Chromosome"/>
</dbReference>
<gene>
    <name evidence="2" type="ORF">HUT08_08475</name>
</gene>
<dbReference type="AlphaFoldDB" id="A0A7H8NIF2"/>
<keyword evidence="1" id="KW-0472">Membrane</keyword>
<dbReference type="EMBL" id="CP054929">
    <property type="protein sequence ID" value="QKW54343.1"/>
    <property type="molecule type" value="Genomic_DNA"/>
</dbReference>
<evidence type="ECO:0000256" key="1">
    <source>
        <dbReference type="SAM" id="Phobius"/>
    </source>
</evidence>
<name>A0A7H8NIF2_9ACTN</name>
<sequence>MYEKWRSAREGGRPVVKHLVEGAATAVVGLALWLFTADVHTPVITLRKVGVVLMFVGAAQLLYGAYVGASARDRR</sequence>
<feature type="transmembrane region" description="Helical" evidence="1">
    <location>
        <begin position="49"/>
        <end position="69"/>
    </location>
</feature>
<dbReference type="Pfam" id="PF18969">
    <property type="entry name" value="DUF5708"/>
    <property type="match status" value="1"/>
</dbReference>